<evidence type="ECO:0000313" key="10">
    <source>
        <dbReference type="Proteomes" id="UP001482231"/>
    </source>
</evidence>
<accession>A0ABV0EH42</accession>
<dbReference type="PROSITE" id="PS01217">
    <property type="entry name" value="SUCCINYL_COA_LIG_3"/>
    <property type="match status" value="1"/>
</dbReference>
<feature type="binding site" evidence="6">
    <location>
        <begin position="321"/>
        <end position="323"/>
    </location>
    <ligand>
        <name>substrate</name>
        <note>ligand shared with subunit alpha</note>
    </ligand>
</feature>
<feature type="binding site" evidence="6">
    <location>
        <position position="102"/>
    </location>
    <ligand>
        <name>ATP</name>
        <dbReference type="ChEBI" id="CHEBI:30616"/>
    </ligand>
</feature>
<dbReference type="PIRSF" id="PIRSF001554">
    <property type="entry name" value="SucCS_beta"/>
    <property type="match status" value="1"/>
</dbReference>
<dbReference type="InterPro" id="IPR005809">
    <property type="entry name" value="Succ_CoA_ligase-like_bsu"/>
</dbReference>
<feature type="binding site" evidence="6">
    <location>
        <begin position="53"/>
        <end position="55"/>
    </location>
    <ligand>
        <name>ATP</name>
        <dbReference type="ChEBI" id="CHEBI:30616"/>
    </ligand>
</feature>
<proteinExistence type="inferred from homology"/>
<comment type="caution">
    <text evidence="9">The sequence shown here is derived from an EMBL/GenBank/DDBJ whole genome shotgun (WGS) entry which is preliminary data.</text>
</comment>
<keyword evidence="6 7" id="KW-0067">ATP-binding</keyword>
<feature type="domain" description="ATP-grasp" evidence="8">
    <location>
        <begin position="9"/>
        <end position="227"/>
    </location>
</feature>
<comment type="catalytic activity">
    <reaction evidence="6">
        <text>GTP + succinate + CoA = succinyl-CoA + GDP + phosphate</text>
        <dbReference type="Rhea" id="RHEA:22120"/>
        <dbReference type="ChEBI" id="CHEBI:30031"/>
        <dbReference type="ChEBI" id="CHEBI:37565"/>
        <dbReference type="ChEBI" id="CHEBI:43474"/>
        <dbReference type="ChEBI" id="CHEBI:57287"/>
        <dbReference type="ChEBI" id="CHEBI:57292"/>
        <dbReference type="ChEBI" id="CHEBI:58189"/>
    </reaction>
</comment>
<feature type="binding site" evidence="6">
    <location>
        <position position="213"/>
    </location>
    <ligand>
        <name>Mg(2+)</name>
        <dbReference type="ChEBI" id="CHEBI:18420"/>
    </ligand>
</feature>
<evidence type="ECO:0000256" key="3">
    <source>
        <dbReference type="ARBA" id="ARBA00022723"/>
    </source>
</evidence>
<dbReference type="Proteomes" id="UP001482231">
    <property type="component" value="Unassembled WGS sequence"/>
</dbReference>
<evidence type="ECO:0000256" key="7">
    <source>
        <dbReference type="PROSITE-ProRule" id="PRU00409"/>
    </source>
</evidence>
<dbReference type="Pfam" id="PF08442">
    <property type="entry name" value="ATP-grasp_2"/>
    <property type="match status" value="1"/>
</dbReference>
<keyword evidence="2 6" id="KW-0436">Ligase</keyword>
<dbReference type="Gene3D" id="3.40.50.261">
    <property type="entry name" value="Succinyl-CoA synthetase domains"/>
    <property type="match status" value="1"/>
</dbReference>
<dbReference type="NCBIfam" id="NF001913">
    <property type="entry name" value="PRK00696.1"/>
    <property type="match status" value="1"/>
</dbReference>
<dbReference type="InterPro" id="IPR011761">
    <property type="entry name" value="ATP-grasp"/>
</dbReference>
<keyword evidence="10" id="KW-1185">Reference proteome</keyword>
<reference evidence="9 10" key="1">
    <citation type="submission" date="2024-02" db="EMBL/GenBank/DDBJ databases">
        <title>New thermophilic sulfur-oxidizing bacteria from a hot springs of the Uzon caldera (Kamchatka, Russia).</title>
        <authorList>
            <person name="Dukat A.M."/>
            <person name="Elcheninov A.G."/>
            <person name="Frolov E.N."/>
        </authorList>
    </citation>
    <scope>NUCLEOTIDE SEQUENCE [LARGE SCALE GENOMIC DNA]</scope>
    <source>
        <strain evidence="9 10">AK1</strain>
    </source>
</reference>
<dbReference type="SUPFAM" id="SSF56059">
    <property type="entry name" value="Glutathione synthetase ATP-binding domain-like"/>
    <property type="match status" value="1"/>
</dbReference>
<comment type="function">
    <text evidence="6">Succinyl-CoA synthetase functions in the citric acid cycle (TCA), coupling the hydrolysis of succinyl-CoA to the synthesis of either ATP or GTP and thus represents the only step of substrate-level phosphorylation in the TCA. The beta subunit provides nucleotide specificity of the enzyme and binds the substrate succinate, while the binding sites for coenzyme A and phosphate are found in the alpha subunit.</text>
</comment>
<comment type="similarity">
    <text evidence="6">Belongs to the succinate/malate CoA ligase beta subunit family.</text>
</comment>
<comment type="subunit">
    <text evidence="6">Heterotetramer of two alpha and two beta subunits.</text>
</comment>
<evidence type="ECO:0000259" key="8">
    <source>
        <dbReference type="PROSITE" id="PS50975"/>
    </source>
</evidence>
<sequence>MNLHEYQAKELLREYAIPTPRGVVMENTLHAEVATNELGGSRWVVKAQIHAGGRGKAGGVRVVNSVDELRQVADELLGRPLVTYQNAPQGQPVLRVLVEETLAVARELYLSVLVDREKERIAVVASSAGGMDIEDVARSTPERILRELCDPLLGLQEFQCRALAFALGLRGTQVSELTRLLRNAYRLFVSNDLSLLEINPLVLTEDGRLVALDCKISVDDNALWRRPRLADLRDASQDDPKEAAAHAVGLNYIALDGNIGCMVNGAGLAMATMDLIKLHGGAPANFLDVGGGATAETVAKAFKIILSDPKVKAILVNIFGGIMRCDVIAEGIIQAVKEVGVEVPVVVRLEGTNVDLGRNMLAQSGLKILSAPSLTEAAQLAVAAACNEHGRRKP</sequence>
<name>A0ABV0EH42_9BURK</name>
<dbReference type="GO" id="GO:0004775">
    <property type="term" value="F:succinate-CoA ligase (ADP-forming) activity"/>
    <property type="evidence" value="ECO:0007669"/>
    <property type="project" value="UniProtKB-EC"/>
</dbReference>
<dbReference type="HAMAP" id="MF_00558">
    <property type="entry name" value="Succ_CoA_beta"/>
    <property type="match status" value="1"/>
</dbReference>
<dbReference type="InterPro" id="IPR013650">
    <property type="entry name" value="ATP-grasp_succ-CoA_synth-type"/>
</dbReference>
<evidence type="ECO:0000256" key="6">
    <source>
        <dbReference type="HAMAP-Rule" id="MF_00558"/>
    </source>
</evidence>
<evidence type="ECO:0000256" key="5">
    <source>
        <dbReference type="ARBA" id="ARBA00022842"/>
    </source>
</evidence>
<dbReference type="SUPFAM" id="SSF52210">
    <property type="entry name" value="Succinyl-CoA synthetase domains"/>
    <property type="match status" value="1"/>
</dbReference>
<feature type="binding site" evidence="6">
    <location>
        <position position="99"/>
    </location>
    <ligand>
        <name>ATP</name>
        <dbReference type="ChEBI" id="CHEBI:30616"/>
    </ligand>
</feature>
<dbReference type="InterPro" id="IPR016102">
    <property type="entry name" value="Succinyl-CoA_synth-like"/>
</dbReference>
<comment type="cofactor">
    <cofactor evidence="6">
        <name>Mg(2+)</name>
        <dbReference type="ChEBI" id="CHEBI:18420"/>
    </cofactor>
    <text evidence="6">Binds 1 Mg(2+) ion per subunit.</text>
</comment>
<protein>
    <recommendedName>
        <fullName evidence="6">Succinate--CoA ligase [ADP-forming] subunit beta</fullName>
        <ecNumber evidence="6">6.2.1.5</ecNumber>
    </recommendedName>
    <alternativeName>
        <fullName evidence="6">Succinyl-CoA synthetase subunit beta</fullName>
        <shortName evidence="6">SCS-beta</shortName>
    </alternativeName>
</protein>
<feature type="binding site" evidence="6">
    <location>
        <position position="199"/>
    </location>
    <ligand>
        <name>Mg(2+)</name>
        <dbReference type="ChEBI" id="CHEBI:18420"/>
    </ligand>
</feature>
<feature type="binding site" evidence="6">
    <location>
        <position position="107"/>
    </location>
    <ligand>
        <name>ATP</name>
        <dbReference type="ChEBI" id="CHEBI:30616"/>
    </ligand>
</feature>
<dbReference type="InterPro" id="IPR005811">
    <property type="entry name" value="SUCC_ACL_C"/>
</dbReference>
<evidence type="ECO:0000256" key="1">
    <source>
        <dbReference type="ARBA" id="ARBA00022532"/>
    </source>
</evidence>
<dbReference type="InterPro" id="IPR013815">
    <property type="entry name" value="ATP_grasp_subdomain_1"/>
</dbReference>
<keyword evidence="4 6" id="KW-0547">Nucleotide-binding</keyword>
<comment type="catalytic activity">
    <reaction evidence="6">
        <text>succinate + ATP + CoA = succinyl-CoA + ADP + phosphate</text>
        <dbReference type="Rhea" id="RHEA:17661"/>
        <dbReference type="ChEBI" id="CHEBI:30031"/>
        <dbReference type="ChEBI" id="CHEBI:30616"/>
        <dbReference type="ChEBI" id="CHEBI:43474"/>
        <dbReference type="ChEBI" id="CHEBI:57287"/>
        <dbReference type="ChEBI" id="CHEBI:57292"/>
        <dbReference type="ChEBI" id="CHEBI:456216"/>
        <dbReference type="EC" id="6.2.1.5"/>
    </reaction>
</comment>
<dbReference type="EMBL" id="JBAJEX010000004">
    <property type="protein sequence ID" value="MEO1766818.1"/>
    <property type="molecule type" value="Genomic_DNA"/>
</dbReference>
<dbReference type="Pfam" id="PF00549">
    <property type="entry name" value="Ligase_CoA"/>
    <property type="match status" value="1"/>
</dbReference>
<evidence type="ECO:0000256" key="2">
    <source>
        <dbReference type="ARBA" id="ARBA00022598"/>
    </source>
</evidence>
<dbReference type="NCBIfam" id="TIGR01016">
    <property type="entry name" value="sucCoAbeta"/>
    <property type="match status" value="1"/>
</dbReference>
<feature type="binding site" evidence="6">
    <location>
        <position position="264"/>
    </location>
    <ligand>
        <name>substrate</name>
        <note>ligand shared with subunit alpha</note>
    </ligand>
</feature>
<evidence type="ECO:0000313" key="9">
    <source>
        <dbReference type="EMBL" id="MEO1766818.1"/>
    </source>
</evidence>
<keyword evidence="1 6" id="KW-0816">Tricarboxylic acid cycle</keyword>
<keyword evidence="5 6" id="KW-0460">Magnesium</keyword>
<organism evidence="9 10">
    <name type="scientific">Thiobacter aerophilum</name>
    <dbReference type="NCBI Taxonomy" id="3121275"/>
    <lineage>
        <taxon>Bacteria</taxon>
        <taxon>Pseudomonadati</taxon>
        <taxon>Pseudomonadota</taxon>
        <taxon>Betaproteobacteria</taxon>
        <taxon>Burkholderiales</taxon>
        <taxon>Thiobacteraceae</taxon>
        <taxon>Thiobacter</taxon>
    </lineage>
</organism>
<dbReference type="InterPro" id="IPR017866">
    <property type="entry name" value="Succ-CoA_synthase_bsu_CS"/>
</dbReference>
<dbReference type="Gene3D" id="3.30.470.20">
    <property type="entry name" value="ATP-grasp fold, B domain"/>
    <property type="match status" value="1"/>
</dbReference>
<evidence type="ECO:0000256" key="4">
    <source>
        <dbReference type="ARBA" id="ARBA00022741"/>
    </source>
</evidence>
<dbReference type="RefSeq" id="WP_347307930.1">
    <property type="nucleotide sequence ID" value="NZ_JBAJEX010000004.1"/>
</dbReference>
<dbReference type="EC" id="6.2.1.5" evidence="6"/>
<dbReference type="PANTHER" id="PTHR11815:SF10">
    <property type="entry name" value="SUCCINATE--COA LIGASE [GDP-FORMING] SUBUNIT BETA, MITOCHONDRIAL"/>
    <property type="match status" value="1"/>
</dbReference>
<dbReference type="PROSITE" id="PS50975">
    <property type="entry name" value="ATP_GRASP"/>
    <property type="match status" value="1"/>
</dbReference>
<comment type="pathway">
    <text evidence="6">Carbohydrate metabolism; tricarboxylic acid cycle; succinate from succinyl-CoA (ligase route): step 1/1.</text>
</comment>
<dbReference type="PANTHER" id="PTHR11815">
    <property type="entry name" value="SUCCINYL-COA SYNTHETASE BETA CHAIN"/>
    <property type="match status" value="1"/>
</dbReference>
<gene>
    <name evidence="6 9" type="primary">sucC</name>
    <name evidence="9" type="ORF">V6E02_06280</name>
</gene>
<keyword evidence="3 6" id="KW-0479">Metal-binding</keyword>
<dbReference type="Gene3D" id="3.30.1490.20">
    <property type="entry name" value="ATP-grasp fold, A domain"/>
    <property type="match status" value="1"/>
</dbReference>
<feature type="binding site" evidence="6">
    <location>
        <position position="46"/>
    </location>
    <ligand>
        <name>ATP</name>
        <dbReference type="ChEBI" id="CHEBI:30616"/>
    </ligand>
</feature>